<dbReference type="SUPFAM" id="SSF53448">
    <property type="entry name" value="Nucleotide-diphospho-sugar transferases"/>
    <property type="match status" value="1"/>
</dbReference>
<dbReference type="EMBL" id="JANHOH010000001">
    <property type="protein sequence ID" value="MCQ6957288.1"/>
    <property type="molecule type" value="Genomic_DNA"/>
</dbReference>
<name>A0ABT1SY55_9SPHI</name>
<reference evidence="2 3" key="1">
    <citation type="submission" date="2022-07" db="EMBL/GenBank/DDBJ databases">
        <title>Mucilaginibacter sp. JC4.</title>
        <authorList>
            <person name="Le V."/>
            <person name="Ko S.-R."/>
            <person name="Ahn C.-Y."/>
            <person name="Oh H.-M."/>
        </authorList>
    </citation>
    <scope>NUCLEOTIDE SEQUENCE [LARGE SCALE GENOMIC DNA]</scope>
    <source>
        <strain evidence="2 3">JC4</strain>
    </source>
</reference>
<comment type="caution">
    <text evidence="2">The sequence shown here is derived from an EMBL/GenBank/DDBJ whole genome shotgun (WGS) entry which is preliminary data.</text>
</comment>
<evidence type="ECO:0000313" key="2">
    <source>
        <dbReference type="EMBL" id="MCQ6957288.1"/>
    </source>
</evidence>
<dbReference type="Gene3D" id="3.90.550.10">
    <property type="entry name" value="Spore Coat Polysaccharide Biosynthesis Protein SpsA, Chain A"/>
    <property type="match status" value="1"/>
</dbReference>
<evidence type="ECO:0000259" key="1">
    <source>
        <dbReference type="Pfam" id="PF00535"/>
    </source>
</evidence>
<organism evidence="2 3">
    <name type="scientific">Mucilaginibacter aquariorum</name>
    <dbReference type="NCBI Taxonomy" id="2967225"/>
    <lineage>
        <taxon>Bacteria</taxon>
        <taxon>Pseudomonadati</taxon>
        <taxon>Bacteroidota</taxon>
        <taxon>Sphingobacteriia</taxon>
        <taxon>Sphingobacteriales</taxon>
        <taxon>Sphingobacteriaceae</taxon>
        <taxon>Mucilaginibacter</taxon>
    </lineage>
</organism>
<dbReference type="InterPro" id="IPR029044">
    <property type="entry name" value="Nucleotide-diphossugar_trans"/>
</dbReference>
<keyword evidence="3" id="KW-1185">Reference proteome</keyword>
<dbReference type="RefSeq" id="WP_256537495.1">
    <property type="nucleotide sequence ID" value="NZ_JANHOH010000001.1"/>
</dbReference>
<sequence length="322" mass="36136">MEKTDLINPPLVSVCIPAYNCEKHIGECVQSVLNQTYKNLEVIIVDDGSTDRTPSILADLKNDHVRLFHQKKSGAAAARNLAYNKSRGQFIKFLDGDDIINPGMIESQVELAVTNNKCIISATWGRFYNNDIHTFKFSPEECWQTLPACQWICSSWRNGHSMMQPGIFLLPRRIIETAGYWDEGLSLIDDLDFFTRAILTSPFVIFDPNAILYYRSGNSGSLSGHKHHQAVQSAFRSMDKATKTLLAICTGPEAKMASANIWQHFIYTIYPQYPNLVSMAQEKINQLGGSSLPFVAGGVTKRTASLIGWKLTKQLKNLFRLP</sequence>
<dbReference type="PANTHER" id="PTHR43685:SF11">
    <property type="entry name" value="GLYCOSYLTRANSFERASE TAGX-RELATED"/>
    <property type="match status" value="1"/>
</dbReference>
<evidence type="ECO:0000313" key="3">
    <source>
        <dbReference type="Proteomes" id="UP001204376"/>
    </source>
</evidence>
<protein>
    <submittedName>
        <fullName evidence="2">Glycosyltransferase family 2 protein</fullName>
    </submittedName>
</protein>
<proteinExistence type="predicted"/>
<gene>
    <name evidence="2" type="ORF">NPE20_04945</name>
</gene>
<dbReference type="Proteomes" id="UP001204376">
    <property type="component" value="Unassembled WGS sequence"/>
</dbReference>
<dbReference type="InterPro" id="IPR001173">
    <property type="entry name" value="Glyco_trans_2-like"/>
</dbReference>
<accession>A0ABT1SY55</accession>
<dbReference type="CDD" id="cd00761">
    <property type="entry name" value="Glyco_tranf_GTA_type"/>
    <property type="match status" value="1"/>
</dbReference>
<dbReference type="InterPro" id="IPR050834">
    <property type="entry name" value="Glycosyltransf_2"/>
</dbReference>
<dbReference type="PANTHER" id="PTHR43685">
    <property type="entry name" value="GLYCOSYLTRANSFERASE"/>
    <property type="match status" value="1"/>
</dbReference>
<dbReference type="Pfam" id="PF00535">
    <property type="entry name" value="Glycos_transf_2"/>
    <property type="match status" value="1"/>
</dbReference>
<feature type="domain" description="Glycosyltransferase 2-like" evidence="1">
    <location>
        <begin position="13"/>
        <end position="131"/>
    </location>
</feature>